<dbReference type="Proteomes" id="UP000035213">
    <property type="component" value="Chromosome"/>
</dbReference>
<dbReference type="InterPro" id="IPR036390">
    <property type="entry name" value="WH_DNA-bd_sf"/>
</dbReference>
<reference evidence="5 6" key="1">
    <citation type="submission" date="2014-11" db="EMBL/GenBank/DDBJ databases">
        <authorList>
            <person name="Park G.-S."/>
            <person name="Hong S.-J."/>
            <person name="Jung B.K."/>
            <person name="Khan A.R."/>
            <person name="Kwak Y."/>
            <person name="Shin J.-H."/>
        </authorList>
    </citation>
    <scope>NUCLEOTIDE SEQUENCE [LARGE SCALE GENOMIC DNA]</scope>
    <source>
        <strain evidence="5 6">DSM 27622</strain>
    </source>
</reference>
<feature type="domain" description="HTH hxlR-type" evidence="4">
    <location>
        <begin position="12"/>
        <end position="116"/>
    </location>
</feature>
<keyword evidence="1" id="KW-0805">Transcription regulation</keyword>
<dbReference type="AlphaFoldDB" id="A0A0G3LZX9"/>
<name>A0A0G3LZX9_CHRGL</name>
<evidence type="ECO:0000256" key="2">
    <source>
        <dbReference type="ARBA" id="ARBA00023125"/>
    </source>
</evidence>
<dbReference type="InterPro" id="IPR002577">
    <property type="entry name" value="HTH_HxlR"/>
</dbReference>
<dbReference type="EMBL" id="CP009928">
    <property type="protein sequence ID" value="AKK71940.1"/>
    <property type="molecule type" value="Genomic_DNA"/>
</dbReference>
<evidence type="ECO:0000313" key="6">
    <source>
        <dbReference type="Proteomes" id="UP000035213"/>
    </source>
</evidence>
<evidence type="ECO:0000256" key="3">
    <source>
        <dbReference type="ARBA" id="ARBA00023163"/>
    </source>
</evidence>
<protein>
    <submittedName>
        <fullName evidence="5">HxlR family transcriptional regulator</fullName>
    </submittedName>
</protein>
<keyword evidence="3" id="KW-0804">Transcription</keyword>
<dbReference type="PROSITE" id="PS51118">
    <property type="entry name" value="HTH_HXLR"/>
    <property type="match status" value="1"/>
</dbReference>
<sequence length="119" mass="13416">MGQKIVYSHTACAKNIDAVEDALYVLGGKWKLRIVIALESGHCRFNELQRVIKGISARVLSNELKQLEMNGLVKRVVHADKTPVVVEYRPTEYASTLKDVVSALADWGQKHRKKITTNR</sequence>
<dbReference type="KEGG" id="cgn:OK18_04155"/>
<evidence type="ECO:0000259" key="4">
    <source>
        <dbReference type="PROSITE" id="PS51118"/>
    </source>
</evidence>
<organism evidence="5 6">
    <name type="scientific">Chryseobacterium gallinarum</name>
    <dbReference type="NCBI Taxonomy" id="1324352"/>
    <lineage>
        <taxon>Bacteria</taxon>
        <taxon>Pseudomonadati</taxon>
        <taxon>Bacteroidota</taxon>
        <taxon>Flavobacteriia</taxon>
        <taxon>Flavobacteriales</taxon>
        <taxon>Weeksellaceae</taxon>
        <taxon>Chryseobacterium group</taxon>
        <taxon>Chryseobacterium</taxon>
    </lineage>
</organism>
<evidence type="ECO:0000313" key="5">
    <source>
        <dbReference type="EMBL" id="AKK71940.1"/>
    </source>
</evidence>
<proteinExistence type="predicted"/>
<dbReference type="SUPFAM" id="SSF46785">
    <property type="entry name" value="Winged helix' DNA-binding domain"/>
    <property type="match status" value="1"/>
</dbReference>
<accession>A0A0G3LZX9</accession>
<keyword evidence="2" id="KW-0238">DNA-binding</keyword>
<dbReference type="InterPro" id="IPR036388">
    <property type="entry name" value="WH-like_DNA-bd_sf"/>
</dbReference>
<dbReference type="PANTHER" id="PTHR33204:SF29">
    <property type="entry name" value="TRANSCRIPTIONAL REGULATOR"/>
    <property type="match status" value="1"/>
</dbReference>
<dbReference type="Gene3D" id="1.10.10.10">
    <property type="entry name" value="Winged helix-like DNA-binding domain superfamily/Winged helix DNA-binding domain"/>
    <property type="match status" value="1"/>
</dbReference>
<dbReference type="GO" id="GO:0003677">
    <property type="term" value="F:DNA binding"/>
    <property type="evidence" value="ECO:0007669"/>
    <property type="project" value="UniProtKB-KW"/>
</dbReference>
<dbReference type="Pfam" id="PF01638">
    <property type="entry name" value="HxlR"/>
    <property type="match status" value="1"/>
</dbReference>
<dbReference type="STRING" id="1324352.OK18_04155"/>
<dbReference type="PANTHER" id="PTHR33204">
    <property type="entry name" value="TRANSCRIPTIONAL REGULATOR, MARR FAMILY"/>
    <property type="match status" value="1"/>
</dbReference>
<dbReference type="PATRIC" id="fig|1324352.5.peg.894"/>
<gene>
    <name evidence="5" type="ORF">OK18_04155</name>
</gene>
<evidence type="ECO:0000256" key="1">
    <source>
        <dbReference type="ARBA" id="ARBA00023015"/>
    </source>
</evidence>
<dbReference type="OrthoDB" id="769662at2"/>